<dbReference type="InterPro" id="IPR036005">
    <property type="entry name" value="Creatinase/aminopeptidase-like"/>
</dbReference>
<evidence type="ECO:0000256" key="4">
    <source>
        <dbReference type="ARBA" id="ARBA00022723"/>
    </source>
</evidence>
<evidence type="ECO:0000313" key="9">
    <source>
        <dbReference type="EMBL" id="MEK8052091.1"/>
    </source>
</evidence>
<reference evidence="9 10" key="1">
    <citation type="submission" date="2024-04" db="EMBL/GenBank/DDBJ databases">
        <title>Novel species of the genus Ideonella isolated from streams.</title>
        <authorList>
            <person name="Lu H."/>
        </authorList>
    </citation>
    <scope>NUCLEOTIDE SEQUENCE [LARGE SCALE GENOMIC DNA]</scope>
    <source>
        <strain evidence="9 10">DXS22W</strain>
    </source>
</reference>
<comment type="cofactor">
    <cofactor evidence="6">
        <name>Co(2+)</name>
        <dbReference type="ChEBI" id="CHEBI:48828"/>
    </cofactor>
    <cofactor evidence="6">
        <name>Zn(2+)</name>
        <dbReference type="ChEBI" id="CHEBI:29105"/>
    </cofactor>
    <cofactor evidence="6">
        <name>Mn(2+)</name>
        <dbReference type="ChEBI" id="CHEBI:29035"/>
    </cofactor>
    <cofactor evidence="6">
        <name>Fe(2+)</name>
        <dbReference type="ChEBI" id="CHEBI:29033"/>
    </cofactor>
    <text evidence="6">Binds 2 divalent metal cations per subunit. Has a high-affinity and a low affinity metal-binding site. The true nature of the physiological cofactor is under debate. The enzyme is active with cobalt, zinc, manganese or divalent iron ions. Most likely, methionine aminopeptidases function as mononuclear Fe(2+)-metalloproteases under physiological conditions, and the catalytically relevant metal-binding site has been assigned to the histidine-containing high-affinity site.</text>
</comment>
<evidence type="ECO:0000256" key="5">
    <source>
        <dbReference type="ARBA" id="ARBA00022801"/>
    </source>
</evidence>
<evidence type="ECO:0000256" key="6">
    <source>
        <dbReference type="HAMAP-Rule" id="MF_01974"/>
    </source>
</evidence>
<keyword evidence="2 6" id="KW-0031">Aminopeptidase</keyword>
<organism evidence="9 10">
    <name type="scientific">Pseudaquabacterium inlustre</name>
    <dbReference type="NCBI Taxonomy" id="2984192"/>
    <lineage>
        <taxon>Bacteria</taxon>
        <taxon>Pseudomonadati</taxon>
        <taxon>Pseudomonadota</taxon>
        <taxon>Betaproteobacteria</taxon>
        <taxon>Burkholderiales</taxon>
        <taxon>Sphaerotilaceae</taxon>
        <taxon>Pseudaquabacterium</taxon>
    </lineage>
</organism>
<comment type="subunit">
    <text evidence="6">Monomer.</text>
</comment>
<keyword evidence="5 6" id="KW-0378">Hydrolase</keyword>
<accession>A0ABU9CJR6</accession>
<dbReference type="InterPro" id="IPR002467">
    <property type="entry name" value="Pept_M24A_MAP1"/>
</dbReference>
<keyword evidence="10" id="KW-1185">Reference proteome</keyword>
<dbReference type="PANTHER" id="PTHR43330:SF27">
    <property type="entry name" value="METHIONINE AMINOPEPTIDASE"/>
    <property type="match status" value="1"/>
</dbReference>
<proteinExistence type="inferred from homology"/>
<feature type="binding site" evidence="6">
    <location>
        <position position="178"/>
    </location>
    <ligand>
        <name>substrate</name>
    </ligand>
</feature>
<dbReference type="EMBL" id="JBBUTH010000009">
    <property type="protein sequence ID" value="MEK8052091.1"/>
    <property type="molecule type" value="Genomic_DNA"/>
</dbReference>
<comment type="similarity">
    <text evidence="6">Belongs to the peptidase M24A family. Methionine aminopeptidase type 1 subfamily.</text>
</comment>
<name>A0ABU9CJR6_9BURK</name>
<evidence type="ECO:0000259" key="8">
    <source>
        <dbReference type="Pfam" id="PF00557"/>
    </source>
</evidence>
<dbReference type="NCBIfam" id="TIGR00500">
    <property type="entry name" value="met_pdase_I"/>
    <property type="match status" value="1"/>
</dbReference>
<evidence type="ECO:0000256" key="2">
    <source>
        <dbReference type="ARBA" id="ARBA00022438"/>
    </source>
</evidence>
<feature type="binding site" evidence="6">
    <location>
        <position position="204"/>
    </location>
    <ligand>
        <name>a divalent metal cation</name>
        <dbReference type="ChEBI" id="CHEBI:60240"/>
        <label>2</label>
        <note>catalytic</note>
    </ligand>
</feature>
<feature type="domain" description="Peptidase M24" evidence="8">
    <location>
        <begin position="15"/>
        <end position="242"/>
    </location>
</feature>
<gene>
    <name evidence="6 9" type="primary">map</name>
    <name evidence="9" type="ORF">AACH10_17700</name>
</gene>
<evidence type="ECO:0000256" key="7">
    <source>
        <dbReference type="RuleBase" id="RU003653"/>
    </source>
</evidence>
<feature type="binding site" evidence="6">
    <location>
        <position position="108"/>
    </location>
    <ligand>
        <name>a divalent metal cation</name>
        <dbReference type="ChEBI" id="CHEBI:60240"/>
        <label>1</label>
    </ligand>
</feature>
<dbReference type="PRINTS" id="PR00599">
    <property type="entry name" value="MAPEPTIDASE"/>
</dbReference>
<dbReference type="PROSITE" id="PS00680">
    <property type="entry name" value="MAP_1"/>
    <property type="match status" value="1"/>
</dbReference>
<comment type="caution">
    <text evidence="9">The sequence shown here is derived from an EMBL/GenBank/DDBJ whole genome shotgun (WGS) entry which is preliminary data.</text>
</comment>
<dbReference type="PANTHER" id="PTHR43330">
    <property type="entry name" value="METHIONINE AMINOPEPTIDASE"/>
    <property type="match status" value="1"/>
</dbReference>
<dbReference type="EC" id="3.4.11.18" evidence="6 7"/>
<sequence length="269" mass="28574">MLMSALIKTPEAIAHMREAAAIVAGALEMIGAHVRPGITTARLDRLCHDYIVDHGGVPSCVGYEGYRHASCISVNHVVCHGVPGDKALRDGDLLNIDLVASVQGWHGDSSAMFIAGRPTLAATRLATLTQQALYLGILAVRPGARVGDIGAAIQRHAQAHGLSVVRDYGGHGIGQQMHEAPEVLHYRTGNPGITLVPGMTFTIEPMLNAGGHACRTLADGWTVVTRDRSLSAQWEHTVLVTEQGAEPLTLRPSERAGWLAFLAAQTPTV</sequence>
<dbReference type="SUPFAM" id="SSF55920">
    <property type="entry name" value="Creatinase/aminopeptidase"/>
    <property type="match status" value="1"/>
</dbReference>
<dbReference type="GO" id="GO:0004239">
    <property type="term" value="F:initiator methionyl aminopeptidase activity"/>
    <property type="evidence" value="ECO:0007669"/>
    <property type="project" value="UniProtKB-EC"/>
</dbReference>
<feature type="binding site" evidence="6">
    <location>
        <position position="235"/>
    </location>
    <ligand>
        <name>a divalent metal cation</name>
        <dbReference type="ChEBI" id="CHEBI:60240"/>
        <label>1</label>
    </ligand>
</feature>
<dbReference type="Proteomes" id="UP001365405">
    <property type="component" value="Unassembled WGS sequence"/>
</dbReference>
<comment type="function">
    <text evidence="1 6">Removes the N-terminal methionine from nascent proteins. The N-terminal methionine is often cleaved when the second residue in the primary sequence is small and uncharged (Met-Ala-, Cys, Gly, Pro, Ser, Thr, or Val). Requires deformylation of the N(alpha)-formylated initiator methionine before it can be hydrolyzed.</text>
</comment>
<dbReference type="InterPro" id="IPR001714">
    <property type="entry name" value="Pept_M24_MAP"/>
</dbReference>
<feature type="binding site" evidence="6">
    <location>
        <position position="97"/>
    </location>
    <ligand>
        <name>a divalent metal cation</name>
        <dbReference type="ChEBI" id="CHEBI:60240"/>
        <label>1</label>
    </ligand>
</feature>
<evidence type="ECO:0000256" key="3">
    <source>
        <dbReference type="ARBA" id="ARBA00022670"/>
    </source>
</evidence>
<feature type="binding site" evidence="6">
    <location>
        <position position="235"/>
    </location>
    <ligand>
        <name>a divalent metal cation</name>
        <dbReference type="ChEBI" id="CHEBI:60240"/>
        <label>2</label>
        <note>catalytic</note>
    </ligand>
</feature>
<evidence type="ECO:0000256" key="1">
    <source>
        <dbReference type="ARBA" id="ARBA00002521"/>
    </source>
</evidence>
<protein>
    <recommendedName>
        <fullName evidence="6 7">Methionine aminopeptidase</fullName>
        <shortName evidence="6">MAP</shortName>
        <shortName evidence="6">MetAP</shortName>
        <ecNumber evidence="6 7">3.4.11.18</ecNumber>
    </recommendedName>
    <alternativeName>
        <fullName evidence="6">Peptidase M</fullName>
    </alternativeName>
</protein>
<dbReference type="RefSeq" id="WP_341411808.1">
    <property type="nucleotide sequence ID" value="NZ_JBBUTH010000009.1"/>
</dbReference>
<dbReference type="InterPro" id="IPR000994">
    <property type="entry name" value="Pept_M24"/>
</dbReference>
<feature type="binding site" evidence="6">
    <location>
        <position position="171"/>
    </location>
    <ligand>
        <name>a divalent metal cation</name>
        <dbReference type="ChEBI" id="CHEBI:60240"/>
        <label>2</label>
        <note>catalytic</note>
    </ligand>
</feature>
<feature type="binding site" evidence="6">
    <location>
        <position position="108"/>
    </location>
    <ligand>
        <name>a divalent metal cation</name>
        <dbReference type="ChEBI" id="CHEBI:60240"/>
        <label>2</label>
        <note>catalytic</note>
    </ligand>
</feature>
<comment type="catalytic activity">
    <reaction evidence="6 7">
        <text>Release of N-terminal amino acids, preferentially methionine, from peptides and arylamides.</text>
        <dbReference type="EC" id="3.4.11.18"/>
    </reaction>
</comment>
<dbReference type="Gene3D" id="3.90.230.10">
    <property type="entry name" value="Creatinase/methionine aminopeptidase superfamily"/>
    <property type="match status" value="1"/>
</dbReference>
<dbReference type="Pfam" id="PF00557">
    <property type="entry name" value="Peptidase_M24"/>
    <property type="match status" value="1"/>
</dbReference>
<evidence type="ECO:0000313" key="10">
    <source>
        <dbReference type="Proteomes" id="UP001365405"/>
    </source>
</evidence>
<dbReference type="HAMAP" id="MF_01974">
    <property type="entry name" value="MetAP_1"/>
    <property type="match status" value="1"/>
</dbReference>
<dbReference type="CDD" id="cd01086">
    <property type="entry name" value="MetAP1"/>
    <property type="match status" value="1"/>
</dbReference>
<keyword evidence="3 6" id="KW-0645">Protease</keyword>
<keyword evidence="4 6" id="KW-0479">Metal-binding</keyword>
<feature type="binding site" evidence="6">
    <location>
        <position position="80"/>
    </location>
    <ligand>
        <name>substrate</name>
    </ligand>
</feature>